<dbReference type="SUPFAM" id="SSF56672">
    <property type="entry name" value="DNA/RNA polymerases"/>
    <property type="match status" value="1"/>
</dbReference>
<gene>
    <name evidence="4" type="ORF">FSB_LOCUS9965</name>
</gene>
<protein>
    <recommendedName>
        <fullName evidence="3">Integrase catalytic domain-containing protein</fullName>
    </recommendedName>
</protein>
<dbReference type="InterPro" id="IPR043502">
    <property type="entry name" value="DNA/RNA_pol_sf"/>
</dbReference>
<dbReference type="SUPFAM" id="SSF53098">
    <property type="entry name" value="Ribonuclease H-like"/>
    <property type="match status" value="1"/>
</dbReference>
<dbReference type="InterPro" id="IPR013103">
    <property type="entry name" value="RVT_2"/>
</dbReference>
<proteinExistence type="predicted"/>
<dbReference type="PROSITE" id="PS50994">
    <property type="entry name" value="INTEGRASE"/>
    <property type="match status" value="1"/>
</dbReference>
<feature type="region of interest" description="Disordered" evidence="2">
    <location>
        <begin position="851"/>
        <end position="881"/>
    </location>
</feature>
<name>A0A2N9F4K7_FAGSY</name>
<dbReference type="InterPro" id="IPR025724">
    <property type="entry name" value="GAG-pre-integrase_dom"/>
</dbReference>
<evidence type="ECO:0000256" key="2">
    <source>
        <dbReference type="SAM" id="MobiDB-lite"/>
    </source>
</evidence>
<dbReference type="Pfam" id="PF14223">
    <property type="entry name" value="Retrotran_gag_2"/>
    <property type="match status" value="1"/>
</dbReference>
<dbReference type="PANTHER" id="PTHR11439:SF484">
    <property type="entry name" value="REVERSE TRANSCRIPTASE TY1_COPIA-TYPE DOMAIN-CONTAINING PROTEIN"/>
    <property type="match status" value="1"/>
</dbReference>
<dbReference type="GO" id="GO:0003676">
    <property type="term" value="F:nucleic acid binding"/>
    <property type="evidence" value="ECO:0007669"/>
    <property type="project" value="InterPro"/>
</dbReference>
<dbReference type="InterPro" id="IPR036397">
    <property type="entry name" value="RNaseH_sf"/>
</dbReference>
<keyword evidence="1" id="KW-0378">Hydrolase</keyword>
<dbReference type="Pfam" id="PF22936">
    <property type="entry name" value="Pol_BBD"/>
    <property type="match status" value="1"/>
</dbReference>
<reference evidence="4" key="1">
    <citation type="submission" date="2018-02" db="EMBL/GenBank/DDBJ databases">
        <authorList>
            <person name="Cohen D.B."/>
            <person name="Kent A.D."/>
        </authorList>
    </citation>
    <scope>NUCLEOTIDE SEQUENCE</scope>
</reference>
<feature type="compositionally biased region" description="Pro residues" evidence="2">
    <location>
        <begin position="851"/>
        <end position="863"/>
    </location>
</feature>
<keyword evidence="1" id="KW-0064">Aspartyl protease</keyword>
<dbReference type="Pfam" id="PF13976">
    <property type="entry name" value="gag_pre-integrs"/>
    <property type="match status" value="1"/>
</dbReference>
<dbReference type="InterPro" id="IPR001584">
    <property type="entry name" value="Integrase_cat-core"/>
</dbReference>
<dbReference type="InterPro" id="IPR012337">
    <property type="entry name" value="RNaseH-like_sf"/>
</dbReference>
<dbReference type="EMBL" id="OIVN01000557">
    <property type="protein sequence ID" value="SPC82083.1"/>
    <property type="molecule type" value="Genomic_DNA"/>
</dbReference>
<dbReference type="InterPro" id="IPR054722">
    <property type="entry name" value="PolX-like_BBD"/>
</dbReference>
<organism evidence="4">
    <name type="scientific">Fagus sylvatica</name>
    <name type="common">Beechnut</name>
    <dbReference type="NCBI Taxonomy" id="28930"/>
    <lineage>
        <taxon>Eukaryota</taxon>
        <taxon>Viridiplantae</taxon>
        <taxon>Streptophyta</taxon>
        <taxon>Embryophyta</taxon>
        <taxon>Tracheophyta</taxon>
        <taxon>Spermatophyta</taxon>
        <taxon>Magnoliopsida</taxon>
        <taxon>eudicotyledons</taxon>
        <taxon>Gunneridae</taxon>
        <taxon>Pentapetalae</taxon>
        <taxon>rosids</taxon>
        <taxon>fabids</taxon>
        <taxon>Fagales</taxon>
        <taxon>Fagaceae</taxon>
        <taxon>Fagus</taxon>
    </lineage>
</organism>
<accession>A0A2N9F4K7</accession>
<dbReference type="Gene3D" id="3.30.420.10">
    <property type="entry name" value="Ribonuclease H-like superfamily/Ribonuclease H"/>
    <property type="match status" value="1"/>
</dbReference>
<dbReference type="GO" id="GO:0015074">
    <property type="term" value="P:DNA integration"/>
    <property type="evidence" value="ECO:0007669"/>
    <property type="project" value="InterPro"/>
</dbReference>
<feature type="region of interest" description="Disordered" evidence="2">
    <location>
        <begin position="306"/>
        <end position="354"/>
    </location>
</feature>
<feature type="domain" description="Integrase catalytic" evidence="3">
    <location>
        <begin position="600"/>
        <end position="770"/>
    </location>
</feature>
<evidence type="ECO:0000259" key="3">
    <source>
        <dbReference type="PROSITE" id="PS50994"/>
    </source>
</evidence>
<dbReference type="Pfam" id="PF07727">
    <property type="entry name" value="RVT_2"/>
    <property type="match status" value="1"/>
</dbReference>
<dbReference type="PANTHER" id="PTHR11439">
    <property type="entry name" value="GAG-POL-RELATED RETROTRANSPOSON"/>
    <property type="match status" value="1"/>
</dbReference>
<evidence type="ECO:0000313" key="4">
    <source>
        <dbReference type="EMBL" id="SPC82083.1"/>
    </source>
</evidence>
<dbReference type="CDD" id="cd09272">
    <property type="entry name" value="RNase_HI_RT_Ty1"/>
    <property type="match status" value="1"/>
</dbReference>
<dbReference type="Pfam" id="PF00665">
    <property type="entry name" value="rve"/>
    <property type="match status" value="1"/>
</dbReference>
<sequence length="1353" mass="150523">MRLLFHKLLAACLTINPHIKHYTENSPNQFVWFLCSLLDSGAARPLRYLSQTTRHRRWSSRTFIGSPGFAGDHLGFPSASWLSPGLAVTLSDSPAPPDLDLGVSVAPLAPPVLGGSRFPLRNHWNSSSLSRAASGSRLLLQHRQASPTKLKGSNYLQWSRAVLVFLTGRGKESYLTTTKPTDATKISKWIKEDAQIMTWLWNSLEPDVFNNVSYLESSKDIWDTLHLMYSSEENITRIHELYQDMFSLQQGDRSIEEYFSLLQGMWDELNTLNPIRSQILSGKDIPTVRETYARVRRAAISSSGVKDERSALVGHYDTPQGERGDHSSRRGTHNGRGGRGGRSGGGGRGPKKCTHCGRTNHTVDFCWKLHGKPAWANHATVDGDNSTPSEEQVLISKAEYDSILQRASSSSMVASGNTCLHSSSSPSWVIDSGASDHMTGNSSLLSNISDPCSPFSVTVANGTKTPVQGIGTVSTPNLTFSNVLYLPEFPFNLLSVHKLTVALHCSIAFFPSYCVFQDLKTKRTIGGGFEKDGLYYFRPFHTSIPSALRSSVSPYQWHCRLGHPSFLNLQKLVPSLSDFSSFNCETCELSKHHRATFKLRNDEPCLHPFELVHSDVWGPARTTGLCGARYFVTFIDDHSRLTWVYVLKDRSQLFATFQSFYAEISNQFNAKLLAFRTDNAREYTESSFQEFLTSRGIIHQTSCVRTPQQNGIAERKNGPILAIARALMLQMHVPKPFWADAVLTATYLLNRMPSRVLKVETNLILVHTSASFSVILALRKVIGAYSPSLQKHFVSADVTFFEDVPYYSPQGGQLQESILSSPVIPTPIPFAPQAPPISQVYVRRRHQDAPLVPPQVESPPLPPSSASTSADPPLPQSTSDLDLPIALRKSKRTCTDHPISNFVSFDHLSSSFKAFSLSVSSIVVPKSYREALSHPGWRKAMEEEMHALDLNHTWDLVHKPAAKGFTQTYGLDYTETFSPVAKLNSIRIIISLAANLDWPLHQLDVKNAFLHGDLNETVYMAQPPGFESKGEYVCHLKKSIYGLKQSPRAWFDKFSKAVVSHGMTRSQADHSVFFKKTKTGIVILVVYVDDIVITGSDKEGYLGSKPVATPMESNLKLMPDEGEFIDDPDTYRRLVGKLIYLTITRPDISYAVSVVSQFMTNPRVPHMNAVIRILKYLKNAPGRGLFYRSSGHLRIEGYTDADWAGSPSDRKSTTGYCTFIGGNLVTWRSKKQSVVARSSAEAEYRAMAHSTCELTWLRTVLQEFGLLTQGPTPLYCDNQAAIHIASNPVFHERTKHIEVDCHFVRSKVESKDIITPFVPSGSQLADIFTKALPKNAIDSICSKLGVIDIYSPA</sequence>
<feature type="compositionally biased region" description="Gly residues" evidence="2">
    <location>
        <begin position="334"/>
        <end position="348"/>
    </location>
</feature>
<evidence type="ECO:0000256" key="1">
    <source>
        <dbReference type="ARBA" id="ARBA00022750"/>
    </source>
</evidence>
<keyword evidence="1" id="KW-0645">Protease</keyword>
<dbReference type="GO" id="GO:0004190">
    <property type="term" value="F:aspartic-type endopeptidase activity"/>
    <property type="evidence" value="ECO:0007669"/>
    <property type="project" value="UniProtKB-KW"/>
</dbReference>